<name>A0A5N6T4L8_ASPPS</name>
<organism evidence="2 3">
    <name type="scientific">Aspergillus pseudotamarii</name>
    <dbReference type="NCBI Taxonomy" id="132259"/>
    <lineage>
        <taxon>Eukaryota</taxon>
        <taxon>Fungi</taxon>
        <taxon>Dikarya</taxon>
        <taxon>Ascomycota</taxon>
        <taxon>Pezizomycotina</taxon>
        <taxon>Eurotiomycetes</taxon>
        <taxon>Eurotiomycetidae</taxon>
        <taxon>Eurotiales</taxon>
        <taxon>Aspergillaceae</taxon>
        <taxon>Aspergillus</taxon>
        <taxon>Aspergillus subgen. Circumdati</taxon>
    </lineage>
</organism>
<evidence type="ECO:0000256" key="1">
    <source>
        <dbReference type="SAM" id="MobiDB-lite"/>
    </source>
</evidence>
<feature type="compositionally biased region" description="Basic and acidic residues" evidence="1">
    <location>
        <begin position="484"/>
        <end position="496"/>
    </location>
</feature>
<dbReference type="Pfam" id="PF14441">
    <property type="entry name" value="OTT_1508_deam"/>
    <property type="match status" value="1"/>
</dbReference>
<protein>
    <submittedName>
        <fullName evidence="2">Uncharacterized protein</fullName>
    </submittedName>
</protein>
<accession>A0A5N6T4L8</accession>
<evidence type="ECO:0000313" key="2">
    <source>
        <dbReference type="EMBL" id="KAE8141230.1"/>
    </source>
</evidence>
<keyword evidence="3" id="KW-1185">Reference proteome</keyword>
<dbReference type="OrthoDB" id="4851849at2759"/>
<dbReference type="PANTHER" id="PTHR42037:SF1">
    <property type="match status" value="1"/>
</dbReference>
<dbReference type="AlphaFoldDB" id="A0A5N6T4L8"/>
<dbReference type="Proteomes" id="UP000325672">
    <property type="component" value="Unassembled WGS sequence"/>
</dbReference>
<proteinExistence type="predicted"/>
<sequence>MSQHFASSHYVSHKVGGLRLLYEPLSLLCALREQIPEHKFSAVDDACGVSGILQRRRKFLNALVRLAALKQEWHLALTAGCDEESVIIVVAGNLDVSDLVVPFLEELLGMVNRALDAGLNARSWETELGKISNYVMDWQGDNSWAVYHRIFDHIAPVCIPLMAASPEELEGNSPGRSCDFPVWFKQSFVDSHGMALRKADMPALVQKCYAASRDGKFDIFKRFICQSQPSVETFEEFHQQLLDLAMPMKMCDLLLRSAICIREHLQRETQVEHVPPVQRMKIPLVRKKQIPDAILNRIDSDPEHYKLLRQGLEQVVPAPSKLSERLKYYPENVYTEIHPELRVIDFFDKRSRLQYWDDCDKYIATSKPCCYLCSQYVSHRRNHQIQNCDPTDIDLQWRLPDIRAVESNARFDEQKMILRKMTERARRDVENFILERCSGSNDLSDDDSSQSSSLSIDTITTLQELSIGEANEYLNPYRLPPVIEGDKCPGSKRCDGSDDEDDEETVVFKGRRGTTSTG</sequence>
<dbReference type="InterPro" id="IPR027796">
    <property type="entry name" value="OTT_1508_deam-like"/>
</dbReference>
<dbReference type="GeneID" id="43643137"/>
<dbReference type="RefSeq" id="XP_031917293.1">
    <property type="nucleotide sequence ID" value="XM_032058927.1"/>
</dbReference>
<dbReference type="PANTHER" id="PTHR42037">
    <property type="match status" value="1"/>
</dbReference>
<dbReference type="EMBL" id="ML743558">
    <property type="protein sequence ID" value="KAE8141230.1"/>
    <property type="molecule type" value="Genomic_DNA"/>
</dbReference>
<reference evidence="2 3" key="1">
    <citation type="submission" date="2019-04" db="EMBL/GenBank/DDBJ databases">
        <title>Friends and foes A comparative genomics study of 23 Aspergillus species from section Flavi.</title>
        <authorList>
            <consortium name="DOE Joint Genome Institute"/>
            <person name="Kjaerbolling I."/>
            <person name="Vesth T."/>
            <person name="Frisvad J.C."/>
            <person name="Nybo J.L."/>
            <person name="Theobald S."/>
            <person name="Kildgaard S."/>
            <person name="Isbrandt T."/>
            <person name="Kuo A."/>
            <person name="Sato A."/>
            <person name="Lyhne E.K."/>
            <person name="Kogle M.E."/>
            <person name="Wiebenga A."/>
            <person name="Kun R.S."/>
            <person name="Lubbers R.J."/>
            <person name="Makela M.R."/>
            <person name="Barry K."/>
            <person name="Chovatia M."/>
            <person name="Clum A."/>
            <person name="Daum C."/>
            <person name="Haridas S."/>
            <person name="He G."/>
            <person name="LaButti K."/>
            <person name="Lipzen A."/>
            <person name="Mondo S."/>
            <person name="Riley R."/>
            <person name="Salamov A."/>
            <person name="Simmons B.A."/>
            <person name="Magnuson J.K."/>
            <person name="Henrissat B."/>
            <person name="Mortensen U.H."/>
            <person name="Larsen T.O."/>
            <person name="Devries R.P."/>
            <person name="Grigoriev I.V."/>
            <person name="Machida M."/>
            <person name="Baker S.E."/>
            <person name="Andersen M.R."/>
        </authorList>
    </citation>
    <scope>NUCLEOTIDE SEQUENCE [LARGE SCALE GENOMIC DNA]</scope>
    <source>
        <strain evidence="2 3">CBS 117625</strain>
    </source>
</reference>
<feature type="region of interest" description="Disordered" evidence="1">
    <location>
        <begin position="480"/>
        <end position="518"/>
    </location>
</feature>
<gene>
    <name evidence="2" type="ORF">BDV38DRAFT_279136</name>
</gene>
<evidence type="ECO:0000313" key="3">
    <source>
        <dbReference type="Proteomes" id="UP000325672"/>
    </source>
</evidence>